<feature type="domain" description="VWFA" evidence="3">
    <location>
        <begin position="354"/>
        <end position="489"/>
    </location>
</feature>
<proteinExistence type="predicted"/>
<evidence type="ECO:0000313" key="5">
    <source>
        <dbReference type="Proteomes" id="UP000799291"/>
    </source>
</evidence>
<dbReference type="CDD" id="cd00198">
    <property type="entry name" value="vWFA"/>
    <property type="match status" value="1"/>
</dbReference>
<evidence type="ECO:0000313" key="4">
    <source>
        <dbReference type="EMBL" id="KAF2684198.1"/>
    </source>
</evidence>
<keyword evidence="5" id="KW-1185">Reference proteome</keyword>
<gene>
    <name evidence="4" type="ORF">K458DRAFT_431769</name>
</gene>
<dbReference type="Gene3D" id="3.40.50.410">
    <property type="entry name" value="von Willebrand factor, type A domain"/>
    <property type="match status" value="1"/>
</dbReference>
<dbReference type="OrthoDB" id="301415at2759"/>
<protein>
    <recommendedName>
        <fullName evidence="3">VWFA domain-containing protein</fullName>
    </recommendedName>
</protein>
<feature type="signal peptide" evidence="2">
    <location>
        <begin position="1"/>
        <end position="25"/>
    </location>
</feature>
<feature type="compositionally biased region" description="Polar residues" evidence="1">
    <location>
        <begin position="909"/>
        <end position="924"/>
    </location>
</feature>
<dbReference type="EMBL" id="MU005582">
    <property type="protein sequence ID" value="KAF2684198.1"/>
    <property type="molecule type" value="Genomic_DNA"/>
</dbReference>
<dbReference type="AlphaFoldDB" id="A0A6G1J1C8"/>
<reference evidence="4" key="1">
    <citation type="journal article" date="2020" name="Stud. Mycol.">
        <title>101 Dothideomycetes genomes: a test case for predicting lifestyles and emergence of pathogens.</title>
        <authorList>
            <person name="Haridas S."/>
            <person name="Albert R."/>
            <person name="Binder M."/>
            <person name="Bloem J."/>
            <person name="Labutti K."/>
            <person name="Salamov A."/>
            <person name="Andreopoulos B."/>
            <person name="Baker S."/>
            <person name="Barry K."/>
            <person name="Bills G."/>
            <person name="Bluhm B."/>
            <person name="Cannon C."/>
            <person name="Castanera R."/>
            <person name="Culley D."/>
            <person name="Daum C."/>
            <person name="Ezra D."/>
            <person name="Gonzalez J."/>
            <person name="Henrissat B."/>
            <person name="Kuo A."/>
            <person name="Liang C."/>
            <person name="Lipzen A."/>
            <person name="Lutzoni F."/>
            <person name="Magnuson J."/>
            <person name="Mondo S."/>
            <person name="Nolan M."/>
            <person name="Ohm R."/>
            <person name="Pangilinan J."/>
            <person name="Park H.-J."/>
            <person name="Ramirez L."/>
            <person name="Alfaro M."/>
            <person name="Sun H."/>
            <person name="Tritt A."/>
            <person name="Yoshinaga Y."/>
            <person name="Zwiers L.-H."/>
            <person name="Turgeon B."/>
            <person name="Goodwin S."/>
            <person name="Spatafora J."/>
            <person name="Crous P."/>
            <person name="Grigoriev I."/>
        </authorList>
    </citation>
    <scope>NUCLEOTIDE SEQUENCE</scope>
    <source>
        <strain evidence="4">CBS 122367</strain>
    </source>
</reference>
<dbReference type="CDD" id="cd22541">
    <property type="entry name" value="SP5_N"/>
    <property type="match status" value="1"/>
</dbReference>
<feature type="region of interest" description="Disordered" evidence="1">
    <location>
        <begin position="909"/>
        <end position="982"/>
    </location>
</feature>
<dbReference type="PROSITE" id="PS50234">
    <property type="entry name" value="VWFA"/>
    <property type="match status" value="1"/>
</dbReference>
<dbReference type="InterPro" id="IPR036465">
    <property type="entry name" value="vWFA_dom_sf"/>
</dbReference>
<evidence type="ECO:0000259" key="3">
    <source>
        <dbReference type="PROSITE" id="PS50234"/>
    </source>
</evidence>
<feature type="compositionally biased region" description="Low complexity" evidence="1">
    <location>
        <begin position="971"/>
        <end position="980"/>
    </location>
</feature>
<dbReference type="Pfam" id="PF13519">
    <property type="entry name" value="VWA_2"/>
    <property type="match status" value="1"/>
</dbReference>
<dbReference type="Proteomes" id="UP000799291">
    <property type="component" value="Unassembled WGS sequence"/>
</dbReference>
<sequence length="1070" mass="112145">MQLPNPKARAALIALAPWLALPAMGSPFGTVDSPSVLHQHNEHQMITRLAFRCPDGQKSDGICFEPRSLDQLAGVVGDNGAVGSPDTLPPEGPEAHCDDADFLDIPNYPQSRVDATAALQRCVTFLRTRFIQGINGAGRMVDADNKLITRDITIGGIAGPCVFSHRSTTDDTASVAKCVALEGLGRALHGAEDFYAHSNWADQADPNSAISVVNPPGLGNTSPAPFLDLRSTSDITSLVPRNLTTGCFNVAEMLPGNGGTGSFGCRNRIAHLNVNKDHGVINLDGTVTADPSGVPRNAVAGNFARAVSGAVNDARERWRNFRDELQIQHGAEKANLLICAIVRDDPAKDCRNRKISIVIDSSGSNSWTDPSNLRIQAGKDFNAKLTTAAQAGAGSVPDQVAVIDFDTSATVLYPMGDPAAAASTFDAIDSSGGTDIGSGISAGIDEIMKDEPGLFANRAGIIVLTDGEDGNPANQIAQFVRARLQGIRVNYGFLSPPVNPIPKRSLVKRAPAPDIIAGILSTGGTFGIIESAQAQKNFIKLVLARGTTGVDAAVGSSILISGVTVTENVTPAKTSHYFAYSAASGEHMNFTVTVSSGTEPLTAVLRSVRENKDIDTLTPVVGSPSTVSYDASGRTELELIVSMSPNATSDVVFSVGMDTNMPEKNETTSTPPILSSTIFSSASSTPVANTTTPSFNFTSTPITMTSHTTTPYPTGYSSSYPHGNSSEGYYQSSSKPGYSQSGVVSYTKVYTSICYTTKEETTVYDNDETRTLSVYPTSRYTSVITTTVASYPAHTTPAGYPVSEKTSPSSATYELDWDEYLSTAYECLKSGISYPSQSAPAGYSYVKSGSKEYPSYTSAPNPYEPASYPSGPQSSGYAYSEKSEYSSVPAYPEEPEALSYPGAPDASSYPTPVYTANPQASPYTSGPGYPEQSPAPHVHSHATIPVYEQYGSSLPGSPPSAPAYPVPSSPAAPGSESYPSVQVSPGAEYTKVTVTVVSAQTHQPPTPAVPAIPTSGTYTYPNATISFGKFNSTSTTTGVAQYTGGAESVNFKGVVGLIGAVVAVVGYGGL</sequence>
<dbReference type="SMART" id="SM00327">
    <property type="entry name" value="VWA"/>
    <property type="match status" value="1"/>
</dbReference>
<evidence type="ECO:0000256" key="1">
    <source>
        <dbReference type="SAM" id="MobiDB-lite"/>
    </source>
</evidence>
<feature type="compositionally biased region" description="Pro residues" evidence="1">
    <location>
        <begin position="956"/>
        <end position="970"/>
    </location>
</feature>
<name>A0A6G1J1C8_9PLEO</name>
<feature type="chain" id="PRO_5026183844" description="VWFA domain-containing protein" evidence="2">
    <location>
        <begin position="26"/>
        <end position="1070"/>
    </location>
</feature>
<dbReference type="SUPFAM" id="SSF53300">
    <property type="entry name" value="vWA-like"/>
    <property type="match status" value="1"/>
</dbReference>
<organism evidence="4 5">
    <name type="scientific">Lentithecium fluviatile CBS 122367</name>
    <dbReference type="NCBI Taxonomy" id="1168545"/>
    <lineage>
        <taxon>Eukaryota</taxon>
        <taxon>Fungi</taxon>
        <taxon>Dikarya</taxon>
        <taxon>Ascomycota</taxon>
        <taxon>Pezizomycotina</taxon>
        <taxon>Dothideomycetes</taxon>
        <taxon>Pleosporomycetidae</taxon>
        <taxon>Pleosporales</taxon>
        <taxon>Massarineae</taxon>
        <taxon>Lentitheciaceae</taxon>
        <taxon>Lentithecium</taxon>
    </lineage>
</organism>
<keyword evidence="2" id="KW-0732">Signal</keyword>
<dbReference type="InterPro" id="IPR002035">
    <property type="entry name" value="VWF_A"/>
</dbReference>
<evidence type="ECO:0000256" key="2">
    <source>
        <dbReference type="SAM" id="SignalP"/>
    </source>
</evidence>
<feature type="compositionally biased region" description="Polar residues" evidence="1">
    <location>
        <begin position="722"/>
        <end position="736"/>
    </location>
</feature>
<accession>A0A6G1J1C8</accession>
<feature type="region of interest" description="Disordered" evidence="1">
    <location>
        <begin position="715"/>
        <end position="736"/>
    </location>
</feature>